<comment type="subcellular location">
    <subcellularLocation>
        <location evidence="1">Cell membrane</location>
        <topology evidence="1">Multi-pass membrane protein</topology>
    </subcellularLocation>
</comment>
<proteinExistence type="predicted"/>
<dbReference type="InterPro" id="IPR036259">
    <property type="entry name" value="MFS_trans_sf"/>
</dbReference>
<keyword evidence="4 6" id="KW-1133">Transmembrane helix</keyword>
<evidence type="ECO:0000256" key="6">
    <source>
        <dbReference type="SAM" id="Phobius"/>
    </source>
</evidence>
<keyword evidence="2" id="KW-1003">Cell membrane</keyword>
<keyword evidence="8" id="KW-1185">Reference proteome</keyword>
<organism evidence="7 8">
    <name type="scientific">Granulimonas faecalis</name>
    <dbReference type="NCBI Taxonomy" id="2894155"/>
    <lineage>
        <taxon>Bacteria</taxon>
        <taxon>Bacillati</taxon>
        <taxon>Actinomycetota</taxon>
        <taxon>Coriobacteriia</taxon>
        <taxon>Coriobacteriales</taxon>
        <taxon>Kribbibacteriaceae</taxon>
        <taxon>Granulimonas</taxon>
    </lineage>
</organism>
<dbReference type="Pfam" id="PF07690">
    <property type="entry name" value="MFS_1"/>
    <property type="match status" value="1"/>
</dbReference>
<protein>
    <submittedName>
        <fullName evidence="7">MFS transporter</fullName>
    </submittedName>
</protein>
<dbReference type="GO" id="GO:0005886">
    <property type="term" value="C:plasma membrane"/>
    <property type="evidence" value="ECO:0007669"/>
    <property type="project" value="UniProtKB-SubCell"/>
</dbReference>
<dbReference type="CDD" id="cd06173">
    <property type="entry name" value="MFS_MefA_like"/>
    <property type="match status" value="1"/>
</dbReference>
<evidence type="ECO:0000256" key="3">
    <source>
        <dbReference type="ARBA" id="ARBA00022692"/>
    </source>
</evidence>
<feature type="transmembrane region" description="Helical" evidence="6">
    <location>
        <begin position="166"/>
        <end position="185"/>
    </location>
</feature>
<evidence type="ECO:0000256" key="4">
    <source>
        <dbReference type="ARBA" id="ARBA00022989"/>
    </source>
</evidence>
<dbReference type="InterPro" id="IPR011701">
    <property type="entry name" value="MFS"/>
</dbReference>
<reference evidence="7" key="1">
    <citation type="journal article" date="2022" name="Int. J. Syst. Evol. Microbiol.">
        <title>Granulimonas faecalis gen. nov., sp. nov., and Leptogranulimonas caecicola gen. nov., sp. nov., novel lactate-producing Atopobiaceae bacteria isolated from mouse intestines, and an emended description of the family Atopobiaceae.</title>
        <authorList>
            <person name="Morinaga K."/>
            <person name="Kusada H."/>
            <person name="Sakamoto S."/>
            <person name="Murakami T."/>
            <person name="Toyoda A."/>
            <person name="Mori H."/>
            <person name="Meng X.Y."/>
            <person name="Takashino M."/>
            <person name="Murotomi K."/>
            <person name="Tamaki H."/>
        </authorList>
    </citation>
    <scope>NUCLEOTIDE SEQUENCE</scope>
    <source>
        <strain evidence="7">OPF53</strain>
    </source>
</reference>
<feature type="transmembrane region" description="Helical" evidence="6">
    <location>
        <begin position="72"/>
        <end position="92"/>
    </location>
</feature>
<dbReference type="PANTHER" id="PTHR23513:SF17">
    <property type="entry name" value="MEMBRANE PROTEIN"/>
    <property type="match status" value="1"/>
</dbReference>
<comment type="caution">
    <text evidence="7">The sequence shown here is derived from an EMBL/GenBank/DDBJ whole genome shotgun (WGS) entry which is preliminary data.</text>
</comment>
<feature type="transmembrane region" description="Helical" evidence="6">
    <location>
        <begin position="304"/>
        <end position="328"/>
    </location>
</feature>
<sequence>MTLPKNTARWLGSYAVGLLADQAYYLSLSWYAAALTPDPMVVGTVMGIGSLPRALLLLPGGMLADRFGTKRVATISSALKAAVIFIACLSAARSGAETVTGLAMTAVLVGAFDAIFLPAIQSMPWAVAEPSRVPMVQKQFSVVQRCGVVLGPALAGLMLAQWPVALVYGAIGACFALSAVALNSVTTRTGPDDIDAHPQKGTLRTLVELMQKRPCRAMLALVAVSELVCSGAFSTGITLLVDYRGWGAATMGLLVTAYGAGSVAGAAASLTSRGRHPLGLVVAASMTVMGIALCLVAASPSAELAAAGVALSGAAAGEASAFLTASYLGSVESGEGGRSMAVLSLASFGTASLSSFLCGAIAQAWGAAAVFTVFGFALVAIAVWAARCAALRIPV</sequence>
<dbReference type="EMBL" id="BQKC01000001">
    <property type="protein sequence ID" value="GJM54432.1"/>
    <property type="molecule type" value="Genomic_DNA"/>
</dbReference>
<evidence type="ECO:0000256" key="1">
    <source>
        <dbReference type="ARBA" id="ARBA00004651"/>
    </source>
</evidence>
<keyword evidence="3 6" id="KW-0812">Transmembrane</keyword>
<evidence type="ECO:0000256" key="5">
    <source>
        <dbReference type="ARBA" id="ARBA00023136"/>
    </source>
</evidence>
<dbReference type="AlphaFoldDB" id="A0AAV5AYJ9"/>
<evidence type="ECO:0000256" key="2">
    <source>
        <dbReference type="ARBA" id="ARBA00022475"/>
    </source>
</evidence>
<dbReference type="Gene3D" id="1.20.1250.20">
    <property type="entry name" value="MFS general substrate transporter like domains"/>
    <property type="match status" value="1"/>
</dbReference>
<name>A0AAV5AYJ9_9ACTN</name>
<evidence type="ECO:0000313" key="8">
    <source>
        <dbReference type="Proteomes" id="UP001055025"/>
    </source>
</evidence>
<feature type="transmembrane region" description="Helical" evidence="6">
    <location>
        <begin position="218"/>
        <end position="240"/>
    </location>
</feature>
<feature type="transmembrane region" description="Helical" evidence="6">
    <location>
        <begin position="246"/>
        <end position="266"/>
    </location>
</feature>
<keyword evidence="5 6" id="KW-0472">Membrane</keyword>
<feature type="transmembrane region" description="Helical" evidence="6">
    <location>
        <begin position="12"/>
        <end position="33"/>
    </location>
</feature>
<dbReference type="GO" id="GO:0022857">
    <property type="term" value="F:transmembrane transporter activity"/>
    <property type="evidence" value="ECO:0007669"/>
    <property type="project" value="InterPro"/>
</dbReference>
<dbReference type="PANTHER" id="PTHR23513">
    <property type="entry name" value="INTEGRAL MEMBRANE EFFLUX PROTEIN-RELATED"/>
    <property type="match status" value="1"/>
</dbReference>
<gene>
    <name evidence="7" type="ORF">ATOP_00870</name>
</gene>
<feature type="transmembrane region" description="Helical" evidence="6">
    <location>
        <begin position="278"/>
        <end position="298"/>
    </location>
</feature>
<evidence type="ECO:0000313" key="7">
    <source>
        <dbReference type="EMBL" id="GJM54432.1"/>
    </source>
</evidence>
<feature type="transmembrane region" description="Helical" evidence="6">
    <location>
        <begin position="98"/>
        <end position="121"/>
    </location>
</feature>
<feature type="transmembrane region" description="Helical" evidence="6">
    <location>
        <begin position="340"/>
        <end position="362"/>
    </location>
</feature>
<dbReference type="Proteomes" id="UP001055025">
    <property type="component" value="Unassembled WGS sequence"/>
</dbReference>
<dbReference type="SUPFAM" id="SSF103473">
    <property type="entry name" value="MFS general substrate transporter"/>
    <property type="match status" value="1"/>
</dbReference>
<accession>A0AAV5AYJ9</accession>
<feature type="transmembrane region" description="Helical" evidence="6">
    <location>
        <begin position="368"/>
        <end position="386"/>
    </location>
</feature>